<comment type="caution">
    <text evidence="1">The sequence shown here is derived from an EMBL/GenBank/DDBJ whole genome shotgun (WGS) entry which is preliminary data.</text>
</comment>
<organism evidence="1 2">
    <name type="scientific">Prevotella denticola CRIS 18C-A</name>
    <dbReference type="NCBI Taxonomy" id="944557"/>
    <lineage>
        <taxon>Bacteria</taxon>
        <taxon>Pseudomonadati</taxon>
        <taxon>Bacteroidota</taxon>
        <taxon>Bacteroidia</taxon>
        <taxon>Bacteroidales</taxon>
        <taxon>Prevotellaceae</taxon>
        <taxon>Prevotella</taxon>
    </lineage>
</organism>
<dbReference type="EMBL" id="AEXO01000095">
    <property type="protein sequence ID" value="EGC85684.1"/>
    <property type="molecule type" value="Genomic_DNA"/>
</dbReference>
<evidence type="ECO:0000313" key="1">
    <source>
        <dbReference type="EMBL" id="EGC85684.1"/>
    </source>
</evidence>
<keyword evidence="2" id="KW-1185">Reference proteome</keyword>
<sequence>MQRYKLFRYFVENNKTQVTPFMYFACTATGYSRLTGCFFQLLRTKLSMAVTDVSRQTCDLGSNN</sequence>
<accession>F0H8V1</accession>
<reference evidence="1 2" key="1">
    <citation type="submission" date="2011-02" db="EMBL/GenBank/DDBJ databases">
        <authorList>
            <person name="Durkin A.S."/>
            <person name="Madupu R."/>
            <person name="Torralba M."/>
            <person name="Gillis M."/>
            <person name="Methe B."/>
            <person name="Sutton G."/>
            <person name="Nelson K.E."/>
        </authorList>
    </citation>
    <scope>NUCLEOTIDE SEQUENCE [LARGE SCALE GENOMIC DNA]</scope>
    <source>
        <strain evidence="1 2">CRIS 18C-A</strain>
    </source>
</reference>
<dbReference type="Proteomes" id="UP000003155">
    <property type="component" value="Unassembled WGS sequence"/>
</dbReference>
<dbReference type="AlphaFoldDB" id="F0H8V1"/>
<name>F0H8V1_9BACT</name>
<evidence type="ECO:0000313" key="2">
    <source>
        <dbReference type="Proteomes" id="UP000003155"/>
    </source>
</evidence>
<gene>
    <name evidence="1" type="ORF">HMPREF9303_2602</name>
</gene>
<proteinExistence type="predicted"/>
<protein>
    <submittedName>
        <fullName evidence="1">Uncharacterized protein</fullName>
    </submittedName>
</protein>